<dbReference type="GO" id="GO:0046872">
    <property type="term" value="F:metal ion binding"/>
    <property type="evidence" value="ECO:0007669"/>
    <property type="project" value="InterPro"/>
</dbReference>
<feature type="domain" description="ATP-grasp" evidence="5">
    <location>
        <begin position="116"/>
        <end position="325"/>
    </location>
</feature>
<accession>A0A1H3X9Y2</accession>
<protein>
    <submittedName>
        <fullName evidence="6">D-alanine-D-alanine ligase</fullName>
    </submittedName>
</protein>
<proteinExistence type="inferred from homology"/>
<evidence type="ECO:0000256" key="2">
    <source>
        <dbReference type="ARBA" id="ARBA00022598"/>
    </source>
</evidence>
<dbReference type="Proteomes" id="UP000199409">
    <property type="component" value="Unassembled WGS sequence"/>
</dbReference>
<dbReference type="SUPFAM" id="SSF56059">
    <property type="entry name" value="Glutathione synthetase ATP-binding domain-like"/>
    <property type="match status" value="1"/>
</dbReference>
<dbReference type="GO" id="GO:0005524">
    <property type="term" value="F:ATP binding"/>
    <property type="evidence" value="ECO:0007669"/>
    <property type="project" value="UniProtKB-UniRule"/>
</dbReference>
<dbReference type="GO" id="GO:0071555">
    <property type="term" value="P:cell wall organization"/>
    <property type="evidence" value="ECO:0007669"/>
    <property type="project" value="UniProtKB-KW"/>
</dbReference>
<dbReference type="InterPro" id="IPR013815">
    <property type="entry name" value="ATP_grasp_subdomain_1"/>
</dbReference>
<dbReference type="PROSITE" id="PS50975">
    <property type="entry name" value="ATP_GRASP"/>
    <property type="match status" value="1"/>
</dbReference>
<sequence length="334" mass="37057">MRIAVCYNQTPEYSNHGEVRDRIADRGSYDQAKAVLQALHQLGHQPELISLADNLMDFLRKIERFSPDLAFNLCEGFWGNAHLEMNVAGIFELLHLPSSGSPPLCLGLTQDKLRSKSLLLQHGLPTPPFCVAKLGNGHHDTAGLNYPLIVKPPFEDASQGIEALSVIDTSQQLKQRIQFIHDVYRQPALIEEFIDGREINVVILGSENLTVLPPAEITFAPELSRKIVCFESKWAPQSLAYRGTIPVCPATITSAETRLVNNVGQQAYKLFGCRDYARVDIRLRNQIPYILEVNANPDISPDAGLACAAGVSGLTYNQLIEQILESASQRKEPY</sequence>
<dbReference type="InterPro" id="IPR011095">
    <property type="entry name" value="Dala_Dala_lig_C"/>
</dbReference>
<evidence type="ECO:0000313" key="6">
    <source>
        <dbReference type="EMBL" id="SDZ96197.1"/>
    </source>
</evidence>
<dbReference type="AlphaFoldDB" id="A0A1H3X9Y2"/>
<keyword evidence="4" id="KW-0547">Nucleotide-binding</keyword>
<dbReference type="Pfam" id="PF07478">
    <property type="entry name" value="Dala_Dala_lig_C"/>
    <property type="match status" value="1"/>
</dbReference>
<evidence type="ECO:0000256" key="1">
    <source>
        <dbReference type="ARBA" id="ARBA00010871"/>
    </source>
</evidence>
<dbReference type="SUPFAM" id="SSF52440">
    <property type="entry name" value="PreATP-grasp domain"/>
    <property type="match status" value="1"/>
</dbReference>
<dbReference type="PANTHER" id="PTHR23132">
    <property type="entry name" value="D-ALANINE--D-ALANINE LIGASE"/>
    <property type="match status" value="1"/>
</dbReference>
<dbReference type="PANTHER" id="PTHR23132:SF23">
    <property type="entry name" value="D-ALANINE--D-ALANINE LIGASE B"/>
    <property type="match status" value="1"/>
</dbReference>
<dbReference type="InterPro" id="IPR011761">
    <property type="entry name" value="ATP-grasp"/>
</dbReference>
<organism evidence="6 7">
    <name type="scientific">Desulfuromusa kysingii</name>
    <dbReference type="NCBI Taxonomy" id="37625"/>
    <lineage>
        <taxon>Bacteria</taxon>
        <taxon>Pseudomonadati</taxon>
        <taxon>Thermodesulfobacteriota</taxon>
        <taxon>Desulfuromonadia</taxon>
        <taxon>Desulfuromonadales</taxon>
        <taxon>Geopsychrobacteraceae</taxon>
        <taxon>Desulfuromusa</taxon>
    </lineage>
</organism>
<evidence type="ECO:0000256" key="4">
    <source>
        <dbReference type="PROSITE-ProRule" id="PRU00409"/>
    </source>
</evidence>
<keyword evidence="2 6" id="KW-0436">Ligase</keyword>
<name>A0A1H3X9Y2_9BACT</name>
<dbReference type="Gene3D" id="3.30.470.20">
    <property type="entry name" value="ATP-grasp fold, B domain"/>
    <property type="match status" value="1"/>
</dbReference>
<evidence type="ECO:0000259" key="5">
    <source>
        <dbReference type="PROSITE" id="PS50975"/>
    </source>
</evidence>
<dbReference type="EMBL" id="FNQN01000002">
    <property type="protein sequence ID" value="SDZ96197.1"/>
    <property type="molecule type" value="Genomic_DNA"/>
</dbReference>
<comment type="similarity">
    <text evidence="1">Belongs to the D-alanine--D-alanine ligase family.</text>
</comment>
<keyword evidence="4" id="KW-0067">ATP-binding</keyword>
<dbReference type="STRING" id="37625.SAMN05660420_00886"/>
<dbReference type="GO" id="GO:0008716">
    <property type="term" value="F:D-alanine-D-alanine ligase activity"/>
    <property type="evidence" value="ECO:0007669"/>
    <property type="project" value="InterPro"/>
</dbReference>
<gene>
    <name evidence="6" type="ORF">SAMN05660420_00886</name>
</gene>
<evidence type="ECO:0000313" key="7">
    <source>
        <dbReference type="Proteomes" id="UP000199409"/>
    </source>
</evidence>
<evidence type="ECO:0000256" key="3">
    <source>
        <dbReference type="ARBA" id="ARBA00023316"/>
    </source>
</evidence>
<reference evidence="6 7" key="1">
    <citation type="submission" date="2016-10" db="EMBL/GenBank/DDBJ databases">
        <authorList>
            <person name="de Groot N.N."/>
        </authorList>
    </citation>
    <scope>NUCLEOTIDE SEQUENCE [LARGE SCALE GENOMIC DNA]</scope>
    <source>
        <strain evidence="6 7">DSM 7343</strain>
    </source>
</reference>
<dbReference type="InterPro" id="IPR016185">
    <property type="entry name" value="PreATP-grasp_dom_sf"/>
</dbReference>
<keyword evidence="3" id="KW-0961">Cell wall biogenesis/degradation</keyword>
<dbReference type="Gene3D" id="3.30.1490.20">
    <property type="entry name" value="ATP-grasp fold, A domain"/>
    <property type="match status" value="1"/>
</dbReference>
<keyword evidence="7" id="KW-1185">Reference proteome</keyword>